<dbReference type="GO" id="GO:0017148">
    <property type="term" value="P:negative regulation of translation"/>
    <property type="evidence" value="ECO:0007669"/>
    <property type="project" value="TreeGrafter"/>
</dbReference>
<dbReference type="PANTHER" id="PTHR11545:SF2">
    <property type="entry name" value="LARGE RIBOSOMAL SUBUNIT PROTEIN UL13M"/>
    <property type="match status" value="1"/>
</dbReference>
<dbReference type="PANTHER" id="PTHR11545">
    <property type="entry name" value="RIBOSOMAL PROTEIN L13"/>
    <property type="match status" value="1"/>
</dbReference>
<evidence type="ECO:0000313" key="5">
    <source>
        <dbReference type="Proteomes" id="UP001209878"/>
    </source>
</evidence>
<evidence type="ECO:0000256" key="2">
    <source>
        <dbReference type="ARBA" id="ARBA00022980"/>
    </source>
</evidence>
<name>A0AAD9UJB1_RIDPI</name>
<keyword evidence="2" id="KW-0689">Ribosomal protein</keyword>
<dbReference type="GO" id="GO:0006412">
    <property type="term" value="P:translation"/>
    <property type="evidence" value="ECO:0007669"/>
    <property type="project" value="InterPro"/>
</dbReference>
<evidence type="ECO:0000256" key="1">
    <source>
        <dbReference type="ARBA" id="ARBA00006227"/>
    </source>
</evidence>
<evidence type="ECO:0008006" key="6">
    <source>
        <dbReference type="Google" id="ProtNLM"/>
    </source>
</evidence>
<dbReference type="EMBL" id="JAODUO010000048">
    <property type="protein sequence ID" value="KAK2191648.1"/>
    <property type="molecule type" value="Genomic_DNA"/>
</dbReference>
<dbReference type="Pfam" id="PF00572">
    <property type="entry name" value="Ribosomal_L13"/>
    <property type="match status" value="1"/>
</dbReference>
<organism evidence="4 5">
    <name type="scientific">Ridgeia piscesae</name>
    <name type="common">Tubeworm</name>
    <dbReference type="NCBI Taxonomy" id="27915"/>
    <lineage>
        <taxon>Eukaryota</taxon>
        <taxon>Metazoa</taxon>
        <taxon>Spiralia</taxon>
        <taxon>Lophotrochozoa</taxon>
        <taxon>Annelida</taxon>
        <taxon>Polychaeta</taxon>
        <taxon>Sedentaria</taxon>
        <taxon>Canalipalpata</taxon>
        <taxon>Sabellida</taxon>
        <taxon>Siboglinidae</taxon>
        <taxon>Ridgeia</taxon>
    </lineage>
</organism>
<dbReference type="InterPro" id="IPR036899">
    <property type="entry name" value="Ribosomal_uL13_sf"/>
</dbReference>
<gene>
    <name evidence="4" type="ORF">NP493_48g02035</name>
</gene>
<keyword evidence="5" id="KW-1185">Reference proteome</keyword>
<dbReference type="CDD" id="cd00392">
    <property type="entry name" value="Ribosomal_L13"/>
    <property type="match status" value="1"/>
</dbReference>
<dbReference type="AlphaFoldDB" id="A0AAD9UJB1"/>
<dbReference type="SUPFAM" id="SSF52161">
    <property type="entry name" value="Ribosomal protein L13"/>
    <property type="match status" value="1"/>
</dbReference>
<dbReference type="GO" id="GO:0003735">
    <property type="term" value="F:structural constituent of ribosome"/>
    <property type="evidence" value="ECO:0007669"/>
    <property type="project" value="InterPro"/>
</dbReference>
<dbReference type="PIRSF" id="PIRSF002181">
    <property type="entry name" value="Ribosomal_L13"/>
    <property type="match status" value="1"/>
</dbReference>
<dbReference type="InterPro" id="IPR005823">
    <property type="entry name" value="Ribosomal_uL13_bac-type"/>
</dbReference>
<dbReference type="GO" id="GO:0003729">
    <property type="term" value="F:mRNA binding"/>
    <property type="evidence" value="ECO:0007669"/>
    <property type="project" value="TreeGrafter"/>
</dbReference>
<protein>
    <recommendedName>
        <fullName evidence="6">Ribosomal protein L13</fullName>
    </recommendedName>
</protein>
<comment type="similarity">
    <text evidence="1">Belongs to the universal ribosomal protein uL13 family.</text>
</comment>
<dbReference type="GO" id="GO:0005762">
    <property type="term" value="C:mitochondrial large ribosomal subunit"/>
    <property type="evidence" value="ECO:0007669"/>
    <property type="project" value="TreeGrafter"/>
</dbReference>
<evidence type="ECO:0000313" key="4">
    <source>
        <dbReference type="EMBL" id="KAK2191648.1"/>
    </source>
</evidence>
<comment type="caution">
    <text evidence="4">The sequence shown here is derived from an EMBL/GenBank/DDBJ whole genome shotgun (WGS) entry which is preliminary data.</text>
</comment>
<reference evidence="4" key="1">
    <citation type="journal article" date="2023" name="Mol. Biol. Evol.">
        <title>Third-Generation Sequencing Reveals the Adaptive Role of the Epigenome in Three Deep-Sea Polychaetes.</title>
        <authorList>
            <person name="Perez M."/>
            <person name="Aroh O."/>
            <person name="Sun Y."/>
            <person name="Lan Y."/>
            <person name="Juniper S.K."/>
            <person name="Young C.R."/>
            <person name="Angers B."/>
            <person name="Qian P.Y."/>
        </authorList>
    </citation>
    <scope>NUCLEOTIDE SEQUENCE</scope>
    <source>
        <strain evidence="4">R07B-5</strain>
    </source>
</reference>
<proteinExistence type="inferred from homology"/>
<dbReference type="HAMAP" id="MF_01366">
    <property type="entry name" value="Ribosomal_uL13"/>
    <property type="match status" value="1"/>
</dbReference>
<dbReference type="Gene3D" id="3.90.1180.10">
    <property type="entry name" value="Ribosomal protein L13"/>
    <property type="match status" value="1"/>
</dbReference>
<sequence length="185" mass="21915">MAQHRVQQWATFARMWWLYDARWQCPFQSAPVIIRHLQGLHKPIYHPLSDVGDHVVVINTEHIAMEGDLWRNWRHFHHTGYPGGFSATRVWKVHEADPTKVLHKQIYSTVKGNLLRRPIMARLHLYPDDNVPEDILKNITGQIRQLREVPKRLDEYTQDERDAFPRLFEWPADYVPNPGKKTVKS</sequence>
<evidence type="ECO:0000256" key="3">
    <source>
        <dbReference type="ARBA" id="ARBA00023274"/>
    </source>
</evidence>
<accession>A0AAD9UJB1</accession>
<keyword evidence="3" id="KW-0687">Ribonucleoprotein</keyword>
<dbReference type="FunFam" id="3.90.1180.10:FF:000005">
    <property type="entry name" value="39S ribosomal protein L13, mitochondrial"/>
    <property type="match status" value="1"/>
</dbReference>
<dbReference type="Proteomes" id="UP001209878">
    <property type="component" value="Unassembled WGS sequence"/>
</dbReference>
<dbReference type="InterPro" id="IPR005822">
    <property type="entry name" value="Ribosomal_uL13"/>
</dbReference>